<evidence type="ECO:0000256" key="1">
    <source>
        <dbReference type="SAM" id="MobiDB-lite"/>
    </source>
</evidence>
<name>A0A553GUR2_9PSED</name>
<dbReference type="RefSeq" id="WP_143489919.1">
    <property type="nucleotide sequence ID" value="NZ_VJOY01000018.1"/>
</dbReference>
<proteinExistence type="predicted"/>
<dbReference type="Proteomes" id="UP000315235">
    <property type="component" value="Unassembled WGS sequence"/>
</dbReference>
<organism evidence="2 3">
    <name type="scientific">Pseudomonas mangiferae</name>
    <dbReference type="NCBI Taxonomy" id="2593654"/>
    <lineage>
        <taxon>Bacteria</taxon>
        <taxon>Pseudomonadati</taxon>
        <taxon>Pseudomonadota</taxon>
        <taxon>Gammaproteobacteria</taxon>
        <taxon>Pseudomonadales</taxon>
        <taxon>Pseudomonadaceae</taxon>
        <taxon>Pseudomonas</taxon>
    </lineage>
</organism>
<accession>A0A553GUR2</accession>
<feature type="region of interest" description="Disordered" evidence="1">
    <location>
        <begin position="1"/>
        <end position="73"/>
    </location>
</feature>
<protein>
    <submittedName>
        <fullName evidence="2">Uncharacterized protein</fullName>
    </submittedName>
</protein>
<feature type="compositionally biased region" description="Low complexity" evidence="1">
    <location>
        <begin position="1"/>
        <end position="19"/>
    </location>
</feature>
<gene>
    <name evidence="2" type="ORF">FM069_18855</name>
</gene>
<sequence length="73" mass="8078">MTSADDSTPDLAPTDAAADTTERAIPDFAFPFSPKRFQKAKDEQPNHWKANPSRHDSRPGPAPRGSRRSMGKR</sequence>
<evidence type="ECO:0000313" key="2">
    <source>
        <dbReference type="EMBL" id="TRX73234.1"/>
    </source>
</evidence>
<comment type="caution">
    <text evidence="2">The sequence shown here is derived from an EMBL/GenBank/DDBJ whole genome shotgun (WGS) entry which is preliminary data.</text>
</comment>
<reference evidence="2 3" key="1">
    <citation type="submission" date="2019-07" db="EMBL/GenBank/DDBJ databases">
        <title>Pseudomonas mangiferae sp. nov., isolated from bark of mango tree in Thailand.</title>
        <authorList>
            <person name="Srisuk N."/>
            <person name="Anurat P."/>
        </authorList>
    </citation>
    <scope>NUCLEOTIDE SEQUENCE [LARGE SCALE GENOMIC DNA]</scope>
    <source>
        <strain evidence="2 3">DMKU_BBB3-04</strain>
    </source>
</reference>
<keyword evidence="3" id="KW-1185">Reference proteome</keyword>
<dbReference type="EMBL" id="VJOY01000018">
    <property type="protein sequence ID" value="TRX73234.1"/>
    <property type="molecule type" value="Genomic_DNA"/>
</dbReference>
<dbReference type="AlphaFoldDB" id="A0A553GUR2"/>
<evidence type="ECO:0000313" key="3">
    <source>
        <dbReference type="Proteomes" id="UP000315235"/>
    </source>
</evidence>